<feature type="transmembrane region" description="Helical" evidence="2">
    <location>
        <begin position="194"/>
        <end position="218"/>
    </location>
</feature>
<sequence>MDYEYEDSMEYEYTNRPKYFTPGVFPNPEQKYVPPPEGLFHIPESYFQIMHSKTTAVTNAICDKLSGFSLNDSISLEESSLEENEKPHVQELNVKPETPVIQSEEMNALVLFSPPLTPQENINNEPTLNEEPYYEPSISVEQKQIPITPTASPTHSPTLFNLPPQRSSSPNNSMHFHYQYPSTPDPLAESHSTIHYITGLFKIFTATILFTGILYISYHISINFSHDMHNKIAKYESVLLDEKIFCQQQYMDNKCSPNTRLPAIIDLCRNWEKCIHEPISVSKSKVLAETFAEMMDGFTDALSLKTMVRRRRKNICGEMILMLFV</sequence>
<reference evidence="4 5" key="1">
    <citation type="submission" date="2024-04" db="EMBL/GenBank/DDBJ databases">
        <title>genome sequences of Mucor flavus KT1a and Helicostylum pulchrum KT1b strains isolated from the surface of a dry-aged beef.</title>
        <authorList>
            <person name="Toyotome T."/>
            <person name="Hosono M."/>
            <person name="Torimaru M."/>
            <person name="Fukuda K."/>
            <person name="Mikami N."/>
        </authorList>
    </citation>
    <scope>NUCLEOTIDE SEQUENCE [LARGE SCALE GENOMIC DNA]</scope>
    <source>
        <strain evidence="4 5">KT1a</strain>
    </source>
</reference>
<evidence type="ECO:0000313" key="4">
    <source>
        <dbReference type="EMBL" id="GAA5815283.1"/>
    </source>
</evidence>
<feature type="domain" description="Brl1/Brr6" evidence="3">
    <location>
        <begin position="197"/>
        <end position="311"/>
    </location>
</feature>
<protein>
    <recommendedName>
        <fullName evidence="3">Brl1/Brr6 domain-containing protein</fullName>
    </recommendedName>
</protein>
<evidence type="ECO:0000259" key="3">
    <source>
        <dbReference type="SMART" id="SM01042"/>
    </source>
</evidence>
<keyword evidence="2" id="KW-1133">Transmembrane helix</keyword>
<evidence type="ECO:0000313" key="5">
    <source>
        <dbReference type="Proteomes" id="UP001473302"/>
    </source>
</evidence>
<dbReference type="EMBL" id="BAABUK010000025">
    <property type="protein sequence ID" value="GAA5815283.1"/>
    <property type="molecule type" value="Genomic_DNA"/>
</dbReference>
<keyword evidence="2" id="KW-0812">Transmembrane</keyword>
<name>A0ABP9Z847_9FUNG</name>
<gene>
    <name evidence="4" type="ORF">MFLAVUS_008789</name>
</gene>
<proteinExistence type="predicted"/>
<dbReference type="Pfam" id="PF10104">
    <property type="entry name" value="Brr6_like_C_C"/>
    <property type="match status" value="1"/>
</dbReference>
<dbReference type="Proteomes" id="UP001473302">
    <property type="component" value="Unassembled WGS sequence"/>
</dbReference>
<evidence type="ECO:0000256" key="2">
    <source>
        <dbReference type="SAM" id="Phobius"/>
    </source>
</evidence>
<comment type="caution">
    <text evidence="4">The sequence shown here is derived from an EMBL/GenBank/DDBJ whole genome shotgun (WGS) entry which is preliminary data.</text>
</comment>
<feature type="compositionally biased region" description="Polar residues" evidence="1">
    <location>
        <begin position="148"/>
        <end position="174"/>
    </location>
</feature>
<keyword evidence="2" id="KW-0472">Membrane</keyword>
<evidence type="ECO:0000256" key="1">
    <source>
        <dbReference type="SAM" id="MobiDB-lite"/>
    </source>
</evidence>
<dbReference type="SMART" id="SM01042">
    <property type="entry name" value="Brr6_like_C_C"/>
    <property type="match status" value="1"/>
</dbReference>
<dbReference type="InterPro" id="IPR040202">
    <property type="entry name" value="Brl1/Brr6"/>
</dbReference>
<dbReference type="PANTHER" id="PTHR28136">
    <property type="entry name" value="NUCLEUS EXPORT PROTEIN BRR6"/>
    <property type="match status" value="1"/>
</dbReference>
<feature type="region of interest" description="Disordered" evidence="1">
    <location>
        <begin position="148"/>
        <end position="180"/>
    </location>
</feature>
<organism evidence="4 5">
    <name type="scientific">Mucor flavus</name>
    <dbReference type="NCBI Taxonomy" id="439312"/>
    <lineage>
        <taxon>Eukaryota</taxon>
        <taxon>Fungi</taxon>
        <taxon>Fungi incertae sedis</taxon>
        <taxon>Mucoromycota</taxon>
        <taxon>Mucoromycotina</taxon>
        <taxon>Mucoromycetes</taxon>
        <taxon>Mucorales</taxon>
        <taxon>Mucorineae</taxon>
        <taxon>Mucoraceae</taxon>
        <taxon>Mucor</taxon>
    </lineage>
</organism>
<dbReference type="InterPro" id="IPR018767">
    <property type="entry name" value="Brl1/Brr6_dom"/>
</dbReference>
<accession>A0ABP9Z847</accession>
<dbReference type="PANTHER" id="PTHR28136:SF1">
    <property type="entry name" value="NUCLEUS EXPORT PROTEIN BRL1"/>
    <property type="match status" value="1"/>
</dbReference>
<keyword evidence="5" id="KW-1185">Reference proteome</keyword>